<proteinExistence type="predicted"/>
<dbReference type="Pfam" id="PF18788">
    <property type="entry name" value="DarA_N"/>
    <property type="match status" value="1"/>
</dbReference>
<reference evidence="3 4" key="1">
    <citation type="submission" date="2022-02" db="EMBL/GenBank/DDBJ databases">
        <title>Study of halophilic communities from a Mexican lake.</title>
        <authorList>
            <person name="Hernandez-Soto L.M."/>
            <person name="Martinez-Abarca F."/>
            <person name="Ramirez-Saad H.C."/>
            <person name="Aguirre-Garrido J.F."/>
        </authorList>
    </citation>
    <scope>NUCLEOTIDE SEQUENCE [LARGE SCALE GENOMIC DNA]</scope>
    <source>
        <strain evidence="3 4">Hjan13</strain>
    </source>
</reference>
<feature type="region of interest" description="Disordered" evidence="1">
    <location>
        <begin position="118"/>
        <end position="139"/>
    </location>
</feature>
<dbReference type="RefSeq" id="WP_268901271.1">
    <property type="nucleotide sequence ID" value="NZ_JAKNQT010000001.1"/>
</dbReference>
<accession>A0ABT4IRZ6</accession>
<dbReference type="Proteomes" id="UP001321125">
    <property type="component" value="Unassembled WGS sequence"/>
</dbReference>
<gene>
    <name evidence="3" type="ORF">L0635_05005</name>
</gene>
<feature type="domain" description="Defence against restriction A N-terminal" evidence="2">
    <location>
        <begin position="7"/>
        <end position="106"/>
    </location>
</feature>
<sequence length="162" mass="18473">MAGKLLFSFDELTQKDKSVKVLEKHFKRAGANVVSVDVEPRIKRASGVSYREISLTFSDSQVVKLRIKRPGDIYQVMLNRKVMPLRHQDDHAKAIGEIMQAMEKGRTAFQKRMAKAKVKLPKRMKTAAPRMEKQLEEKRDALKEAVEDARQQLAELKPDAVA</sequence>
<evidence type="ECO:0000313" key="4">
    <source>
        <dbReference type="Proteomes" id="UP001321125"/>
    </source>
</evidence>
<evidence type="ECO:0000259" key="2">
    <source>
        <dbReference type="Pfam" id="PF18788"/>
    </source>
</evidence>
<dbReference type="EMBL" id="JAKNQU010000002">
    <property type="protein sequence ID" value="MCZ0926440.1"/>
    <property type="molecule type" value="Genomic_DNA"/>
</dbReference>
<organism evidence="3 4">
    <name type="scientific">Vreelandella janggokensis</name>
    <dbReference type="NCBI Taxonomy" id="370767"/>
    <lineage>
        <taxon>Bacteria</taxon>
        <taxon>Pseudomonadati</taxon>
        <taxon>Pseudomonadota</taxon>
        <taxon>Gammaproteobacteria</taxon>
        <taxon>Oceanospirillales</taxon>
        <taxon>Halomonadaceae</taxon>
        <taxon>Vreelandella</taxon>
    </lineage>
</organism>
<evidence type="ECO:0000313" key="3">
    <source>
        <dbReference type="EMBL" id="MCZ0926440.1"/>
    </source>
</evidence>
<protein>
    <recommendedName>
        <fullName evidence="2">Defence against restriction A N-terminal domain-containing protein</fullName>
    </recommendedName>
</protein>
<feature type="compositionally biased region" description="Basic and acidic residues" evidence="1">
    <location>
        <begin position="130"/>
        <end position="139"/>
    </location>
</feature>
<evidence type="ECO:0000256" key="1">
    <source>
        <dbReference type="SAM" id="MobiDB-lite"/>
    </source>
</evidence>
<comment type="caution">
    <text evidence="3">The sequence shown here is derived from an EMBL/GenBank/DDBJ whole genome shotgun (WGS) entry which is preliminary data.</text>
</comment>
<keyword evidence="4" id="KW-1185">Reference proteome</keyword>
<dbReference type="InterPro" id="IPR041140">
    <property type="entry name" value="DarA_N"/>
</dbReference>
<name>A0ABT4IRZ6_9GAMM</name>